<evidence type="ECO:0000313" key="2">
    <source>
        <dbReference type="EMBL" id="BAU00887.1"/>
    </source>
</evidence>
<keyword evidence="1" id="KW-1133">Transmembrane helix</keyword>
<proteinExistence type="predicted"/>
<evidence type="ECO:0000256" key="1">
    <source>
        <dbReference type="SAM" id="Phobius"/>
    </source>
</evidence>
<evidence type="ECO:0000313" key="3">
    <source>
        <dbReference type="Proteomes" id="UP000291084"/>
    </source>
</evidence>
<keyword evidence="1" id="KW-0812">Transmembrane</keyword>
<dbReference type="AlphaFoldDB" id="A0A0S3T700"/>
<protein>
    <submittedName>
        <fullName evidence="2">Uncharacterized protein</fullName>
    </submittedName>
</protein>
<gene>
    <name evidence="2" type="primary">Vigan.11G002200</name>
    <name evidence="2" type="ORF">VIGAN_11002200</name>
</gene>
<sequence length="81" mass="9294">MMCTHTTSFCRFLPACVTCNCYCILRGRHVVMWVFLLFFSNAFASCTNIVIIGNMAAHFHLKLQQNSEVENTNPLPLLFYV</sequence>
<reference evidence="2 3" key="1">
    <citation type="journal article" date="2015" name="Sci. Rep.">
        <title>The power of single molecule real-time sequencing technology in the de novo assembly of a eukaryotic genome.</title>
        <authorList>
            <person name="Sakai H."/>
            <person name="Naito K."/>
            <person name="Ogiso-Tanaka E."/>
            <person name="Takahashi Y."/>
            <person name="Iseki K."/>
            <person name="Muto C."/>
            <person name="Satou K."/>
            <person name="Teruya K."/>
            <person name="Shiroma A."/>
            <person name="Shimoji M."/>
            <person name="Hirano T."/>
            <person name="Itoh T."/>
            <person name="Kaga A."/>
            <person name="Tomooka N."/>
        </authorList>
    </citation>
    <scope>NUCLEOTIDE SEQUENCE [LARGE SCALE GENOMIC DNA]</scope>
    <source>
        <strain evidence="3">cv. Shumari</strain>
    </source>
</reference>
<dbReference type="EMBL" id="AP015044">
    <property type="protein sequence ID" value="BAU00887.1"/>
    <property type="molecule type" value="Genomic_DNA"/>
</dbReference>
<accession>A0A0S3T700</accession>
<dbReference type="Proteomes" id="UP000291084">
    <property type="component" value="Chromosome 11"/>
</dbReference>
<feature type="transmembrane region" description="Helical" evidence="1">
    <location>
        <begin position="31"/>
        <end position="52"/>
    </location>
</feature>
<name>A0A0S3T700_PHAAN</name>
<keyword evidence="3" id="KW-1185">Reference proteome</keyword>
<keyword evidence="1" id="KW-0472">Membrane</keyword>
<organism evidence="2 3">
    <name type="scientific">Vigna angularis var. angularis</name>
    <dbReference type="NCBI Taxonomy" id="157739"/>
    <lineage>
        <taxon>Eukaryota</taxon>
        <taxon>Viridiplantae</taxon>
        <taxon>Streptophyta</taxon>
        <taxon>Embryophyta</taxon>
        <taxon>Tracheophyta</taxon>
        <taxon>Spermatophyta</taxon>
        <taxon>Magnoliopsida</taxon>
        <taxon>eudicotyledons</taxon>
        <taxon>Gunneridae</taxon>
        <taxon>Pentapetalae</taxon>
        <taxon>rosids</taxon>
        <taxon>fabids</taxon>
        <taxon>Fabales</taxon>
        <taxon>Fabaceae</taxon>
        <taxon>Papilionoideae</taxon>
        <taxon>50 kb inversion clade</taxon>
        <taxon>NPAAA clade</taxon>
        <taxon>indigoferoid/millettioid clade</taxon>
        <taxon>Phaseoleae</taxon>
        <taxon>Vigna</taxon>
    </lineage>
</organism>